<dbReference type="Proteomes" id="UP000008068">
    <property type="component" value="Unassembled WGS sequence"/>
</dbReference>
<accession>G0MGY2</accession>
<dbReference type="AlphaFoldDB" id="G0MGY2"/>
<dbReference type="HOGENOM" id="CLU_2212252_0_0_1"/>
<sequence>MSTIYICVLTSGNLHASIDENVQYSTILLSQNNMVCLQAAINSHLGSRKPVTIIDGLRVMGNDVAMWNEWKFLVHSGPSRVYMSVVEPMDDGVSSAQFAIQQHILFE</sequence>
<keyword evidence="2" id="KW-1185">Reference proteome</keyword>
<evidence type="ECO:0000313" key="1">
    <source>
        <dbReference type="EMBL" id="EGT58067.1"/>
    </source>
</evidence>
<protein>
    <submittedName>
        <fullName evidence="1">Uncharacterized protein</fullName>
    </submittedName>
</protein>
<reference evidence="2" key="1">
    <citation type="submission" date="2011-07" db="EMBL/GenBank/DDBJ databases">
        <authorList>
            <consortium name="Caenorhabditis brenneri Sequencing and Analysis Consortium"/>
            <person name="Wilson R.K."/>
        </authorList>
    </citation>
    <scope>NUCLEOTIDE SEQUENCE [LARGE SCALE GENOMIC DNA]</scope>
    <source>
        <strain evidence="2">PB2801</strain>
    </source>
</reference>
<dbReference type="EMBL" id="GL379794">
    <property type="protein sequence ID" value="EGT58067.1"/>
    <property type="molecule type" value="Genomic_DNA"/>
</dbReference>
<name>G0MGY2_CAEBE</name>
<gene>
    <name evidence="1" type="ORF">CAEBREN_07274</name>
</gene>
<organism evidence="2">
    <name type="scientific">Caenorhabditis brenneri</name>
    <name type="common">Nematode worm</name>
    <dbReference type="NCBI Taxonomy" id="135651"/>
    <lineage>
        <taxon>Eukaryota</taxon>
        <taxon>Metazoa</taxon>
        <taxon>Ecdysozoa</taxon>
        <taxon>Nematoda</taxon>
        <taxon>Chromadorea</taxon>
        <taxon>Rhabditida</taxon>
        <taxon>Rhabditina</taxon>
        <taxon>Rhabditomorpha</taxon>
        <taxon>Rhabditoidea</taxon>
        <taxon>Rhabditidae</taxon>
        <taxon>Peloderinae</taxon>
        <taxon>Caenorhabditis</taxon>
    </lineage>
</organism>
<evidence type="ECO:0000313" key="2">
    <source>
        <dbReference type="Proteomes" id="UP000008068"/>
    </source>
</evidence>
<dbReference type="InParanoid" id="G0MGY2"/>
<proteinExistence type="predicted"/>